<dbReference type="InterPro" id="IPR011837">
    <property type="entry name" value="Glycogen_debranch_GlgX"/>
</dbReference>
<keyword evidence="2" id="KW-0378">Hydrolase</keyword>
<dbReference type="Pfam" id="PF02922">
    <property type="entry name" value="CBM_48"/>
    <property type="match status" value="1"/>
</dbReference>
<comment type="similarity">
    <text evidence="1">Belongs to the glycosyl hydrolase 13 family.</text>
</comment>
<dbReference type="GO" id="GO:0004135">
    <property type="term" value="F:amylo-alpha-1,6-glucosidase activity"/>
    <property type="evidence" value="ECO:0007669"/>
    <property type="project" value="InterPro"/>
</dbReference>
<dbReference type="CDD" id="cd02856">
    <property type="entry name" value="E_set_GDE_Isoamylase_N"/>
    <property type="match status" value="1"/>
</dbReference>
<protein>
    <submittedName>
        <fullName evidence="6">Unannotated protein</fullName>
    </submittedName>
</protein>
<gene>
    <name evidence="6" type="ORF">UFOPK2001_01029</name>
</gene>
<dbReference type="PANTHER" id="PTHR43002">
    <property type="entry name" value="GLYCOGEN DEBRANCHING ENZYME"/>
    <property type="match status" value="1"/>
</dbReference>
<dbReference type="InterPro" id="IPR006047">
    <property type="entry name" value="GH13_cat_dom"/>
</dbReference>
<organism evidence="6">
    <name type="scientific">freshwater metagenome</name>
    <dbReference type="NCBI Taxonomy" id="449393"/>
    <lineage>
        <taxon>unclassified sequences</taxon>
        <taxon>metagenomes</taxon>
        <taxon>ecological metagenomes</taxon>
    </lineage>
</organism>
<evidence type="ECO:0000259" key="5">
    <source>
        <dbReference type="SMART" id="SM00642"/>
    </source>
</evidence>
<evidence type="ECO:0000313" key="6">
    <source>
        <dbReference type="EMBL" id="CAB4638840.1"/>
    </source>
</evidence>
<dbReference type="GO" id="GO:0005980">
    <property type="term" value="P:glycogen catabolic process"/>
    <property type="evidence" value="ECO:0007669"/>
    <property type="project" value="InterPro"/>
</dbReference>
<proteinExistence type="inferred from homology"/>
<evidence type="ECO:0000256" key="1">
    <source>
        <dbReference type="ARBA" id="ARBA00008061"/>
    </source>
</evidence>
<dbReference type="NCBIfam" id="TIGR02100">
    <property type="entry name" value="glgX_debranch"/>
    <property type="match status" value="1"/>
</dbReference>
<dbReference type="Gene3D" id="2.60.40.10">
    <property type="entry name" value="Immunoglobulins"/>
    <property type="match status" value="1"/>
</dbReference>
<dbReference type="InterPro" id="IPR013783">
    <property type="entry name" value="Ig-like_fold"/>
</dbReference>
<dbReference type="SMART" id="SM00642">
    <property type="entry name" value="Aamy"/>
    <property type="match status" value="1"/>
</dbReference>
<reference evidence="6" key="1">
    <citation type="submission" date="2020-05" db="EMBL/GenBank/DDBJ databases">
        <authorList>
            <person name="Chiriac C."/>
            <person name="Salcher M."/>
            <person name="Ghai R."/>
            <person name="Kavagutti S V."/>
        </authorList>
    </citation>
    <scope>NUCLEOTIDE SEQUENCE</scope>
</reference>
<feature type="region of interest" description="Disordered" evidence="4">
    <location>
        <begin position="459"/>
        <end position="480"/>
    </location>
</feature>
<feature type="compositionally biased region" description="Polar residues" evidence="4">
    <location>
        <begin position="459"/>
        <end position="473"/>
    </location>
</feature>
<dbReference type="InterPro" id="IPR044505">
    <property type="entry name" value="GlgX_Isoamylase_N_E_set"/>
</dbReference>
<dbReference type="SUPFAM" id="SSF81296">
    <property type="entry name" value="E set domains"/>
    <property type="match status" value="1"/>
</dbReference>
<dbReference type="EMBL" id="CAEZVN010000126">
    <property type="protein sequence ID" value="CAB4638840.1"/>
    <property type="molecule type" value="Genomic_DNA"/>
</dbReference>
<accession>A0A6J6JNC6</accession>
<dbReference type="CDD" id="cd11326">
    <property type="entry name" value="AmyAc_Glg_debranch"/>
    <property type="match status" value="1"/>
</dbReference>
<dbReference type="SUPFAM" id="SSF51445">
    <property type="entry name" value="(Trans)glycosidases"/>
    <property type="match status" value="1"/>
</dbReference>
<dbReference type="InterPro" id="IPR013780">
    <property type="entry name" value="Glyco_hydro_b"/>
</dbReference>
<dbReference type="InterPro" id="IPR017853">
    <property type="entry name" value="GH"/>
</dbReference>
<evidence type="ECO:0000256" key="3">
    <source>
        <dbReference type="ARBA" id="ARBA00023295"/>
    </source>
</evidence>
<dbReference type="SUPFAM" id="SSF51011">
    <property type="entry name" value="Glycosyl hydrolase domain"/>
    <property type="match status" value="1"/>
</dbReference>
<name>A0A6J6JNC6_9ZZZZ</name>
<dbReference type="InterPro" id="IPR004193">
    <property type="entry name" value="Glyco_hydro_13_N"/>
</dbReference>
<keyword evidence="3" id="KW-0326">Glycosidase</keyword>
<evidence type="ECO:0000256" key="4">
    <source>
        <dbReference type="SAM" id="MobiDB-lite"/>
    </source>
</evidence>
<feature type="domain" description="Glycosyl hydrolase family 13 catalytic" evidence="5">
    <location>
        <begin position="132"/>
        <end position="558"/>
    </location>
</feature>
<dbReference type="InterPro" id="IPR014756">
    <property type="entry name" value="Ig_E-set"/>
</dbReference>
<dbReference type="Gene3D" id="2.60.40.1180">
    <property type="entry name" value="Golgi alpha-mannosidase II"/>
    <property type="match status" value="1"/>
</dbReference>
<sequence length="683" mass="76647">MSAEMPAPGEMGVTVVDGVGTIRVYSENATSIELVVFEPDEVTQVRRTIDLERGEGSIWTATSHHLRPGIKYALRADGPKAPRNAFNNQIFLIDPYARGVVRQNAREYHCVVVDDTFDWQGVNKPNIPLEELIVYEAHARGLTRGNPNLPDELRGTYAALGHPSTIEHLKNIGVNAVELLPIHMFISEPRLMSMGLINYWGYNTINFFSPHPRYASASAREQGPQAILDELKTAIRELHRNGIEVILDVVYNHTAEGGGGGLTYSYRGLDNSSYYRMDDNGHFHDTTGCGNSLNFGNPHVVHMVLESLRYWTTEMQIDGYRFDLAATLARNEINHFDPNHPLLRAIVEDPIFKDSKMIMEPWDVGLGGWQTGNFPDRFSEWNDRYRDDIRRFWLSDVAAARNSGNHWNGVANLATRLSGSRDIVDGPSGPLGSVNFITAHDGFCLNDLVSYDVKHNQMNGESNRDGTNGNHSFNHGFEGAGAAPEISAQRRKAARNLMATLLFSSGIPMITAGDERLKTQNGNNNAYCQDTVMSWVNWELSRHEQDFEATFAYLTKLRRENPVLRPNAFGDFNEATADHDMIKWFNADGEIMTDQNWHDTECRTIQRYSEHLDDSGARSAMLVLIHGAEKVIDVTLPSQDDVSAYELIWNSAFDEPTEETELFAVEATTLVSGTSIQLFRCIF</sequence>
<dbReference type="Gene3D" id="3.20.20.80">
    <property type="entry name" value="Glycosidases"/>
    <property type="match status" value="1"/>
</dbReference>
<dbReference type="AlphaFoldDB" id="A0A6J6JNC6"/>
<evidence type="ECO:0000256" key="2">
    <source>
        <dbReference type="ARBA" id="ARBA00022801"/>
    </source>
</evidence>